<dbReference type="PROSITE" id="PS50142">
    <property type="entry name" value="RNASE_3_2"/>
    <property type="match status" value="1"/>
</dbReference>
<dbReference type="PANTHER" id="PTHR11207">
    <property type="entry name" value="RIBONUCLEASE III"/>
    <property type="match status" value="1"/>
</dbReference>
<dbReference type="PROSITE" id="PS50137">
    <property type="entry name" value="DS_RBD"/>
    <property type="match status" value="1"/>
</dbReference>
<dbReference type="GO" id="GO:0042802">
    <property type="term" value="F:identical protein binding"/>
    <property type="evidence" value="ECO:0007669"/>
    <property type="project" value="UniProtKB-ARBA"/>
</dbReference>
<feature type="domain" description="RNase III" evidence="17">
    <location>
        <begin position="5"/>
        <end position="127"/>
    </location>
</feature>
<dbReference type="SUPFAM" id="SSF69065">
    <property type="entry name" value="RNase III domain-like"/>
    <property type="match status" value="1"/>
</dbReference>
<evidence type="ECO:0000256" key="14">
    <source>
        <dbReference type="ARBA" id="ARBA00022884"/>
    </source>
</evidence>
<comment type="subunit">
    <text evidence="4 15">Homodimer.</text>
</comment>
<evidence type="ECO:0000256" key="13">
    <source>
        <dbReference type="ARBA" id="ARBA00022842"/>
    </source>
</evidence>
<sequence>MKLPLMKLSELINYQFDSPALLELALTHRSAGGNNNERLEFLGDAILGMVISDWLYKRFQAASEGQLSRLRASLVKRETLASLARELDIGKYLEMGVGEQRSGGHSRDSILADAIEAIIAAVYLDGGIDKAHKLILSLFDSRLQAVDLNDCGKDSKTRLQEYLQARNLELPEYEILRTEGKQHHQTFTVQCNVKSLQLTSEGIGRSRRKAEQAAAAALLEQVDAE</sequence>
<dbReference type="GO" id="GO:0046872">
    <property type="term" value="F:metal ion binding"/>
    <property type="evidence" value="ECO:0007669"/>
    <property type="project" value="UniProtKB-KW"/>
</dbReference>
<dbReference type="PATRIC" id="fig|2340.3.peg.2521"/>
<dbReference type="Gene3D" id="3.30.160.20">
    <property type="match status" value="1"/>
</dbReference>
<dbReference type="GO" id="GO:0019843">
    <property type="term" value="F:rRNA binding"/>
    <property type="evidence" value="ECO:0007669"/>
    <property type="project" value="UniProtKB-KW"/>
</dbReference>
<dbReference type="eggNOG" id="COG0571">
    <property type="taxonomic scope" value="Bacteria"/>
</dbReference>
<dbReference type="Proteomes" id="UP000030856">
    <property type="component" value="Unassembled WGS sequence"/>
</dbReference>
<keyword evidence="19" id="KW-1185">Reference proteome</keyword>
<dbReference type="InterPro" id="IPR000999">
    <property type="entry name" value="RNase_III_dom"/>
</dbReference>
<dbReference type="InterPro" id="IPR036389">
    <property type="entry name" value="RNase_III_sf"/>
</dbReference>
<feature type="binding site" evidence="15">
    <location>
        <position position="40"/>
    </location>
    <ligand>
        <name>Mg(2+)</name>
        <dbReference type="ChEBI" id="CHEBI:18420"/>
    </ligand>
</feature>
<keyword evidence="14 15" id="KW-0694">RNA-binding</keyword>
<keyword evidence="11 15" id="KW-0255">Endonuclease</keyword>
<keyword evidence="10 15" id="KW-0479">Metal-binding</keyword>
<evidence type="ECO:0000259" key="17">
    <source>
        <dbReference type="PROSITE" id="PS50142"/>
    </source>
</evidence>
<feature type="domain" description="DRBM" evidence="16">
    <location>
        <begin position="154"/>
        <end position="224"/>
    </location>
</feature>
<evidence type="ECO:0000256" key="6">
    <source>
        <dbReference type="ARBA" id="ARBA00022552"/>
    </source>
</evidence>
<evidence type="ECO:0000256" key="9">
    <source>
        <dbReference type="ARBA" id="ARBA00022722"/>
    </source>
</evidence>
<comment type="caution">
    <text evidence="18">The sequence shown here is derived from an EMBL/GenBank/DDBJ whole genome shotgun (WGS) entry which is preliminary data.</text>
</comment>
<keyword evidence="5 15" id="KW-0963">Cytoplasm</keyword>
<dbReference type="CDD" id="cd10845">
    <property type="entry name" value="DSRM_RNAse_III_family"/>
    <property type="match status" value="1"/>
</dbReference>
<evidence type="ECO:0000256" key="12">
    <source>
        <dbReference type="ARBA" id="ARBA00022801"/>
    </source>
</evidence>
<keyword evidence="13 15" id="KW-0460">Magnesium</keyword>
<protein>
    <recommendedName>
        <fullName evidence="15">Ribonuclease 3</fullName>
        <ecNumber evidence="15">3.1.26.3</ecNumber>
    </recommendedName>
    <alternativeName>
        <fullName evidence="15">Ribonuclease III</fullName>
        <shortName evidence="15">RNase III</shortName>
    </alternativeName>
</protein>
<dbReference type="GO" id="GO:0008033">
    <property type="term" value="P:tRNA processing"/>
    <property type="evidence" value="ECO:0007669"/>
    <property type="project" value="UniProtKB-KW"/>
</dbReference>
<comment type="function">
    <text evidence="15">Digests double-stranded RNA. Involved in the processing of primary rRNA transcript to yield the immediate precursors to the large and small rRNAs (23S and 16S). Processes some mRNAs, and tRNAs when they are encoded in the rRNA operon. Processes pre-crRNA and tracrRNA of type II CRISPR loci if present in the organism.</text>
</comment>
<comment type="subcellular location">
    <subcellularLocation>
        <location evidence="2 15">Cytoplasm</location>
    </subcellularLocation>
</comment>
<evidence type="ECO:0000313" key="18">
    <source>
        <dbReference type="EMBL" id="KHF24457.1"/>
    </source>
</evidence>
<dbReference type="GO" id="GO:0006397">
    <property type="term" value="P:mRNA processing"/>
    <property type="evidence" value="ECO:0007669"/>
    <property type="project" value="UniProtKB-UniRule"/>
</dbReference>
<dbReference type="Pfam" id="PF00035">
    <property type="entry name" value="dsrm"/>
    <property type="match status" value="1"/>
</dbReference>
<dbReference type="InterPro" id="IPR011907">
    <property type="entry name" value="RNase_III"/>
</dbReference>
<feature type="active site" evidence="15">
    <location>
        <position position="116"/>
    </location>
</feature>
<dbReference type="FunFam" id="1.10.1520.10:FF:000001">
    <property type="entry name" value="Ribonuclease 3"/>
    <property type="match status" value="1"/>
</dbReference>
<dbReference type="Pfam" id="PF14622">
    <property type="entry name" value="Ribonucleas_3_3"/>
    <property type="match status" value="1"/>
</dbReference>
<dbReference type="AlphaFoldDB" id="A0A0B0H732"/>
<dbReference type="GO" id="GO:0010468">
    <property type="term" value="P:regulation of gene expression"/>
    <property type="evidence" value="ECO:0007669"/>
    <property type="project" value="TreeGrafter"/>
</dbReference>
<accession>A0A0B0H732</accession>
<dbReference type="GO" id="GO:0005737">
    <property type="term" value="C:cytoplasm"/>
    <property type="evidence" value="ECO:0007669"/>
    <property type="project" value="UniProtKB-SubCell"/>
</dbReference>
<evidence type="ECO:0000256" key="8">
    <source>
        <dbReference type="ARBA" id="ARBA00022694"/>
    </source>
</evidence>
<keyword evidence="8 15" id="KW-0819">tRNA processing</keyword>
<dbReference type="EMBL" id="JRAA01000003">
    <property type="protein sequence ID" value="KHF24457.1"/>
    <property type="molecule type" value="Genomic_DNA"/>
</dbReference>
<evidence type="ECO:0000256" key="2">
    <source>
        <dbReference type="ARBA" id="ARBA00004496"/>
    </source>
</evidence>
<feature type="binding site" evidence="15">
    <location>
        <position position="116"/>
    </location>
    <ligand>
        <name>Mg(2+)</name>
        <dbReference type="ChEBI" id="CHEBI:18420"/>
    </ligand>
</feature>
<keyword evidence="15" id="KW-0699">rRNA-binding</keyword>
<dbReference type="GO" id="GO:0006364">
    <property type="term" value="P:rRNA processing"/>
    <property type="evidence" value="ECO:0007669"/>
    <property type="project" value="UniProtKB-UniRule"/>
</dbReference>
<dbReference type="CDD" id="cd00593">
    <property type="entry name" value="RIBOc"/>
    <property type="match status" value="1"/>
</dbReference>
<comment type="cofactor">
    <cofactor evidence="15">
        <name>Mg(2+)</name>
        <dbReference type="ChEBI" id="CHEBI:18420"/>
    </cofactor>
</comment>
<proteinExistence type="inferred from homology"/>
<dbReference type="STRING" id="2340.JV46_28390"/>
<evidence type="ECO:0000256" key="3">
    <source>
        <dbReference type="ARBA" id="ARBA00010183"/>
    </source>
</evidence>
<dbReference type="GO" id="GO:0004525">
    <property type="term" value="F:ribonuclease III activity"/>
    <property type="evidence" value="ECO:0007669"/>
    <property type="project" value="UniProtKB-UniRule"/>
</dbReference>
<dbReference type="PROSITE" id="PS00517">
    <property type="entry name" value="RNASE_3_1"/>
    <property type="match status" value="1"/>
</dbReference>
<dbReference type="InterPro" id="IPR014720">
    <property type="entry name" value="dsRBD_dom"/>
</dbReference>
<feature type="binding site" evidence="15">
    <location>
        <position position="113"/>
    </location>
    <ligand>
        <name>Mg(2+)</name>
        <dbReference type="ChEBI" id="CHEBI:18420"/>
    </ligand>
</feature>
<comment type="catalytic activity">
    <reaction evidence="1 15">
        <text>Endonucleolytic cleavage to 5'-phosphomonoester.</text>
        <dbReference type="EC" id="3.1.26.3"/>
    </reaction>
</comment>
<feature type="active site" evidence="15">
    <location>
        <position position="44"/>
    </location>
</feature>
<organism evidence="18 19">
    <name type="scientific">Solemya velum gill symbiont</name>
    <dbReference type="NCBI Taxonomy" id="2340"/>
    <lineage>
        <taxon>Bacteria</taxon>
        <taxon>Pseudomonadati</taxon>
        <taxon>Pseudomonadota</taxon>
        <taxon>Gammaproteobacteria</taxon>
        <taxon>sulfur-oxidizing symbionts</taxon>
    </lineage>
</organism>
<dbReference type="SMART" id="SM00358">
    <property type="entry name" value="DSRM"/>
    <property type="match status" value="1"/>
</dbReference>
<evidence type="ECO:0000256" key="11">
    <source>
        <dbReference type="ARBA" id="ARBA00022759"/>
    </source>
</evidence>
<dbReference type="FunFam" id="3.30.160.20:FF:000003">
    <property type="entry name" value="Ribonuclease 3"/>
    <property type="match status" value="1"/>
</dbReference>
<dbReference type="SMART" id="SM00535">
    <property type="entry name" value="RIBOc"/>
    <property type="match status" value="1"/>
</dbReference>
<keyword evidence="6 15" id="KW-0698">rRNA processing</keyword>
<evidence type="ECO:0000256" key="15">
    <source>
        <dbReference type="HAMAP-Rule" id="MF_00104"/>
    </source>
</evidence>
<dbReference type="EC" id="3.1.26.3" evidence="15"/>
<reference evidence="18 19" key="1">
    <citation type="journal article" date="2014" name="BMC Genomics">
        <title>The genome of the intracellular bacterium of the coastal bivalve, Solemya velum: a blueprint for thriving in and out of symbiosis.</title>
        <authorList>
            <person name="Dmytrenko O."/>
            <person name="Russell S.L."/>
            <person name="Loo W.T."/>
            <person name="Fontanez K.M."/>
            <person name="Liao L."/>
            <person name="Roeselers G."/>
            <person name="Sharma R."/>
            <person name="Stewart F.J."/>
            <person name="Newton I.L."/>
            <person name="Woyke T."/>
            <person name="Wu D."/>
            <person name="Lang J.M."/>
            <person name="Eisen J.A."/>
            <person name="Cavanaugh C.M."/>
        </authorList>
    </citation>
    <scope>NUCLEOTIDE SEQUENCE [LARGE SCALE GENOMIC DNA]</scope>
    <source>
        <strain evidence="18 19">WH</strain>
    </source>
</reference>
<dbReference type="GO" id="GO:0003725">
    <property type="term" value="F:double-stranded RNA binding"/>
    <property type="evidence" value="ECO:0007669"/>
    <property type="project" value="TreeGrafter"/>
</dbReference>
<comment type="similarity">
    <text evidence="3">Belongs to the ribonuclease III family.</text>
</comment>
<evidence type="ECO:0000313" key="19">
    <source>
        <dbReference type="Proteomes" id="UP000030856"/>
    </source>
</evidence>
<dbReference type="SUPFAM" id="SSF54768">
    <property type="entry name" value="dsRNA-binding domain-like"/>
    <property type="match status" value="1"/>
</dbReference>
<dbReference type="Gene3D" id="1.10.1520.10">
    <property type="entry name" value="Ribonuclease III domain"/>
    <property type="match status" value="1"/>
</dbReference>
<dbReference type="PANTHER" id="PTHR11207:SF0">
    <property type="entry name" value="RIBONUCLEASE 3"/>
    <property type="match status" value="1"/>
</dbReference>
<evidence type="ECO:0000256" key="4">
    <source>
        <dbReference type="ARBA" id="ARBA00011738"/>
    </source>
</evidence>
<gene>
    <name evidence="15" type="primary">rnc</name>
    <name evidence="18" type="ORF">JV46_28390</name>
</gene>
<dbReference type="NCBIfam" id="TIGR02191">
    <property type="entry name" value="RNaseIII"/>
    <property type="match status" value="1"/>
</dbReference>
<keyword evidence="7 15" id="KW-0507">mRNA processing</keyword>
<evidence type="ECO:0000256" key="1">
    <source>
        <dbReference type="ARBA" id="ARBA00000109"/>
    </source>
</evidence>
<name>A0A0B0H732_SOVGS</name>
<keyword evidence="12 15" id="KW-0378">Hydrolase</keyword>
<evidence type="ECO:0000256" key="7">
    <source>
        <dbReference type="ARBA" id="ARBA00022664"/>
    </source>
</evidence>
<keyword evidence="9 15" id="KW-0540">Nuclease</keyword>
<evidence type="ECO:0000259" key="16">
    <source>
        <dbReference type="PROSITE" id="PS50137"/>
    </source>
</evidence>
<dbReference type="HAMAP" id="MF_00104">
    <property type="entry name" value="RNase_III"/>
    <property type="match status" value="1"/>
</dbReference>
<evidence type="ECO:0000256" key="5">
    <source>
        <dbReference type="ARBA" id="ARBA00022490"/>
    </source>
</evidence>
<evidence type="ECO:0000256" key="10">
    <source>
        <dbReference type="ARBA" id="ARBA00022723"/>
    </source>
</evidence>